<keyword evidence="2" id="KW-1185">Reference proteome</keyword>
<feature type="compositionally biased region" description="Polar residues" evidence="1">
    <location>
        <begin position="811"/>
        <end position="821"/>
    </location>
</feature>
<feature type="compositionally biased region" description="Polar residues" evidence="1">
    <location>
        <begin position="828"/>
        <end position="839"/>
    </location>
</feature>
<feature type="region of interest" description="Disordered" evidence="1">
    <location>
        <begin position="361"/>
        <end position="407"/>
    </location>
</feature>
<dbReference type="AlphaFoldDB" id="A0A8B7NXT2"/>
<protein>
    <submittedName>
        <fullName evidence="3">Transcriptional regulator cudA</fullName>
    </submittedName>
</protein>
<feature type="region of interest" description="Disordered" evidence="1">
    <location>
        <begin position="811"/>
        <end position="839"/>
    </location>
</feature>
<dbReference type="GeneID" id="108675145"/>
<dbReference type="KEGG" id="hazt:108675145"/>
<evidence type="ECO:0000256" key="1">
    <source>
        <dbReference type="SAM" id="MobiDB-lite"/>
    </source>
</evidence>
<sequence length="1084" mass="121061">LSPDLLSSPKLKILLASLHGDAMQSDAARKALANWATTNAKEVFAVSLFQHLLPTLDKMSDYQVRQFKDAVKNYRCPASTGQANAKDSVPPAAYRSYALPSDATLVPLPSVGKALLSNESLASFDAFFACRSSQKGCLSKNVGQETQLSHDLLDVVPSKLDQKLYISNRNSEASSRNSQLVLTTAFPEDRPSNCKPSLMSQTRHPTGADFGVVKQELPLQNNSSSCSSIVHKFSVKSETSKKRSHSFTLDNKSSLHVLSSRSQVPASCSKPRQADFPNAITNSFQIELCGNLEEKNVHTLDNLSFNSNSTSNQIAFKSDQSNDVLFVAATPSDSTFSEMNKADISQQIDDLRNFLEQVDNQEAPNSGSLPQSGDFSGSSAGSETTAPNETSILSNASSSTQSYKSGNVTNQDVTAHSFTFANNGDSNNNQATRFAENRIVAPDQQSFNAFSNPRANLIIESQNGEKNIMQSFNCFETRPCASNSTLDNLISDSHGVIALVPASHQNLGQNLQHSNDSLEMNKSGREQGMLLAQPVPQTVLIRDLRHQNIQEHIHQQQAEQQTHQQQAEQQMQQTHQQQVQQQMQLTHQQQAEQQMQQTHQQQVQQQMQQTHQQQVQQQMQQTHQQLVEQQMLLTHQQQAEQQMQQTHQQQVEQQMQQTHQQVKQQMQQTHQQQVEQQMQQTHQQQAEQQMQLTHQQELMQQQAQQTQIHKARQMQQSIQISHQQQMQLTQQEIQSQQLKLLHHTQQLQESLQQLQHSNPAQQQQQLLLQHSNPAQQQQQQLLQHSNSAQPLLLQHSNPAQQQLLQHSNSAQPLLPQHSNSAQQQLQQFSENRQQQLQLSRHIHQFQQQELASDHHQLQQQSSGNFQVDILPAQSFPSNVLSLSPESQVNTDQRPVYGTEVLQLLSSSPHEQSRQTTLQTSVTSQQIQANYSQNSFGPIKPNEPLDNAHYSSLLSSHESLLNGIIDLQQQSNFRTVSEAASNSTNNAPQSFGNLQSINACHSASEGSLSRMDLDANSSVTLTTSSEAITIEASSNLPSNGIFSSIKPSVMVGQNDPLLSQVNRSDKSWTTNTNFTLGQDLFEPIL</sequence>
<dbReference type="OrthoDB" id="10692033at2759"/>
<organism evidence="2 3">
    <name type="scientific">Hyalella azteca</name>
    <name type="common">Amphipod</name>
    <dbReference type="NCBI Taxonomy" id="294128"/>
    <lineage>
        <taxon>Eukaryota</taxon>
        <taxon>Metazoa</taxon>
        <taxon>Ecdysozoa</taxon>
        <taxon>Arthropoda</taxon>
        <taxon>Crustacea</taxon>
        <taxon>Multicrustacea</taxon>
        <taxon>Malacostraca</taxon>
        <taxon>Eumalacostraca</taxon>
        <taxon>Peracarida</taxon>
        <taxon>Amphipoda</taxon>
        <taxon>Senticaudata</taxon>
        <taxon>Talitrida</taxon>
        <taxon>Talitroidea</taxon>
        <taxon>Hyalellidae</taxon>
        <taxon>Hyalella</taxon>
    </lineage>
</organism>
<dbReference type="Proteomes" id="UP000694843">
    <property type="component" value="Unplaced"/>
</dbReference>
<reference evidence="3" key="1">
    <citation type="submission" date="2025-08" db="UniProtKB">
        <authorList>
            <consortium name="RefSeq"/>
        </authorList>
    </citation>
    <scope>IDENTIFICATION</scope>
    <source>
        <tissue evidence="3">Whole organism</tissue>
    </source>
</reference>
<evidence type="ECO:0000313" key="3">
    <source>
        <dbReference type="RefSeq" id="XP_018018624.2"/>
    </source>
</evidence>
<dbReference type="RefSeq" id="XP_018018624.2">
    <property type="nucleotide sequence ID" value="XM_018163135.2"/>
</dbReference>
<name>A0A8B7NXT2_HYAAZ</name>
<gene>
    <name evidence="3" type="primary">LOC108675145</name>
</gene>
<feature type="region of interest" description="Disordered" evidence="1">
    <location>
        <begin position="552"/>
        <end position="573"/>
    </location>
</feature>
<feature type="non-terminal residue" evidence="3">
    <location>
        <position position="1"/>
    </location>
</feature>
<evidence type="ECO:0000313" key="2">
    <source>
        <dbReference type="Proteomes" id="UP000694843"/>
    </source>
</evidence>
<proteinExistence type="predicted"/>
<feature type="compositionally biased region" description="Low complexity" evidence="1">
    <location>
        <begin position="555"/>
        <end position="573"/>
    </location>
</feature>
<accession>A0A8B7NXT2</accession>